<keyword evidence="7 9" id="KW-0472">Membrane</keyword>
<dbReference type="NCBIfam" id="TIGR01145">
    <property type="entry name" value="ATP_synt_delta"/>
    <property type="match status" value="1"/>
</dbReference>
<keyword evidence="9" id="KW-0139">CF(1)</keyword>
<evidence type="ECO:0000313" key="10">
    <source>
        <dbReference type="EMBL" id="QDH81867.1"/>
    </source>
</evidence>
<comment type="function">
    <text evidence="9">F(1)F(0) ATP synthase produces ATP from ADP in the presence of a proton or sodium gradient. F-type ATPases consist of two structural domains, F(1) containing the extramembraneous catalytic core and F(0) containing the membrane proton channel, linked together by a central stalk and a peripheral stalk. During catalysis, ATP synthesis in the catalytic domain of F(1) is coupled via a rotary mechanism of the central stalk subunits to proton translocation.</text>
</comment>
<keyword evidence="10" id="KW-0150">Chloroplast</keyword>
<gene>
    <name evidence="9 10" type="primary">atpD</name>
</gene>
<name>A0A514CQ22_9STRA</name>
<dbReference type="GeneID" id="40865483"/>
<evidence type="ECO:0000256" key="6">
    <source>
        <dbReference type="ARBA" id="ARBA00023078"/>
    </source>
</evidence>
<keyword evidence="5 9" id="KW-0406">Ion transport</keyword>
<evidence type="ECO:0000256" key="3">
    <source>
        <dbReference type="ARBA" id="ARBA00022448"/>
    </source>
</evidence>
<keyword evidence="4 9" id="KW-0375">Hydrogen ion transport</keyword>
<dbReference type="Pfam" id="PF00213">
    <property type="entry name" value="OSCP"/>
    <property type="match status" value="1"/>
</dbReference>
<dbReference type="InterPro" id="IPR000711">
    <property type="entry name" value="ATPase_OSCP/dsu"/>
</dbReference>
<evidence type="ECO:0000256" key="1">
    <source>
        <dbReference type="ARBA" id="ARBA00004370"/>
    </source>
</evidence>
<comment type="function">
    <text evidence="9">This protein is part of the stalk that links CF(0) to CF(1). It either transmits conformational changes from CF(0) to CF(1) or is implicated in proton conduction.</text>
</comment>
<dbReference type="InterPro" id="IPR026015">
    <property type="entry name" value="ATP_synth_OSCP/delta_N_sf"/>
</dbReference>
<dbReference type="RefSeq" id="YP_009675016.1">
    <property type="nucleotide sequence ID" value="NC_043890.1"/>
</dbReference>
<dbReference type="PROSITE" id="PS00389">
    <property type="entry name" value="ATPASE_DELTA"/>
    <property type="match status" value="1"/>
</dbReference>
<dbReference type="EMBL" id="MK561360">
    <property type="protein sequence ID" value="QDH81867.1"/>
    <property type="molecule type" value="Genomic_DNA"/>
</dbReference>
<comment type="subunit">
    <text evidence="9">F-type ATPases have 2 components, F(1) - the catalytic core - and F(0) - the membrane proton channel. F(1) has five subunits: alpha(3), beta(3), gamma(1), delta(1), epsilon(1). CF(0) has four main subunits: a(1), b(1), b'(1) and c(10-14). The alpha and beta chains form an alternating ring which encloses part of the gamma chain. F(1) is attached to F(0) by a central stalk formed by the gamma and epsilon chains, while a peripheral stalk is formed by the delta, b and b' chains.</text>
</comment>
<dbReference type="GO" id="GO:0046933">
    <property type="term" value="F:proton-transporting ATP synthase activity, rotational mechanism"/>
    <property type="evidence" value="ECO:0007669"/>
    <property type="project" value="UniProtKB-UniRule"/>
</dbReference>
<dbReference type="SUPFAM" id="SSF47928">
    <property type="entry name" value="N-terminal domain of the delta subunit of the F1F0-ATP synthase"/>
    <property type="match status" value="1"/>
</dbReference>
<dbReference type="HAMAP" id="MF_01416">
    <property type="entry name" value="ATP_synth_delta_bact"/>
    <property type="match status" value="1"/>
</dbReference>
<protein>
    <recommendedName>
        <fullName evidence="9">ATP synthase subunit delta, chloroplastic</fullName>
    </recommendedName>
    <alternativeName>
        <fullName evidence="9">ATP synthase F(1) sector subunit delta</fullName>
    </alternativeName>
    <alternativeName>
        <fullName evidence="9">F-type ATPase subunit delta</fullName>
    </alternativeName>
</protein>
<accession>A0A514CQ22</accession>
<evidence type="ECO:0000256" key="8">
    <source>
        <dbReference type="ARBA" id="ARBA00023310"/>
    </source>
</evidence>
<dbReference type="GO" id="GO:0045259">
    <property type="term" value="C:proton-transporting ATP synthase complex"/>
    <property type="evidence" value="ECO:0007669"/>
    <property type="project" value="UniProtKB-KW"/>
</dbReference>
<dbReference type="PANTHER" id="PTHR11910">
    <property type="entry name" value="ATP SYNTHASE DELTA CHAIN"/>
    <property type="match status" value="1"/>
</dbReference>
<evidence type="ECO:0000256" key="7">
    <source>
        <dbReference type="ARBA" id="ARBA00023136"/>
    </source>
</evidence>
<evidence type="ECO:0000256" key="5">
    <source>
        <dbReference type="ARBA" id="ARBA00023065"/>
    </source>
</evidence>
<dbReference type="GO" id="GO:0009535">
    <property type="term" value="C:chloroplast thylakoid membrane"/>
    <property type="evidence" value="ECO:0007669"/>
    <property type="project" value="UniProtKB-SubCell"/>
</dbReference>
<evidence type="ECO:0000256" key="4">
    <source>
        <dbReference type="ARBA" id="ARBA00022781"/>
    </source>
</evidence>
<dbReference type="Gene3D" id="1.10.520.20">
    <property type="entry name" value="N-terminal domain of the delta subunit of the F1F0-ATP synthase"/>
    <property type="match status" value="1"/>
</dbReference>
<keyword evidence="6 9" id="KW-0793">Thylakoid</keyword>
<keyword evidence="8 9" id="KW-0066">ATP synthesis</keyword>
<keyword evidence="10" id="KW-0934">Plastid</keyword>
<comment type="similarity">
    <text evidence="2 9">Belongs to the ATPase delta chain family.</text>
</comment>
<proteinExistence type="inferred from homology"/>
<organism evidence="10">
    <name type="scientific">Rhizochromulina marina</name>
    <dbReference type="NCBI Taxonomy" id="1034831"/>
    <lineage>
        <taxon>Eukaryota</taxon>
        <taxon>Sar</taxon>
        <taxon>Stramenopiles</taxon>
        <taxon>Ochrophyta</taxon>
        <taxon>Dictyochophyceae</taxon>
        <taxon>Rhizochromulinales</taxon>
        <taxon>Rhizochromulina</taxon>
    </lineage>
</organism>
<evidence type="ECO:0000256" key="9">
    <source>
        <dbReference type="HAMAP-Rule" id="MF_01416"/>
    </source>
</evidence>
<keyword evidence="3 9" id="KW-0813">Transport</keyword>
<evidence type="ECO:0000256" key="2">
    <source>
        <dbReference type="ARBA" id="ARBA00007046"/>
    </source>
</evidence>
<dbReference type="AlphaFoldDB" id="A0A514CQ22"/>
<reference evidence="10" key="1">
    <citation type="submission" date="2019-02" db="EMBL/GenBank/DDBJ databases">
        <title>Dictyochophyceae plastid genomes reveal unusual variability of their organisation.</title>
        <authorList>
            <person name="Han K.Y."/>
            <person name="Maciszewski K."/>
            <person name="Graf L."/>
            <person name="Andersen R.A."/>
            <person name="Karnkowska A."/>
            <person name="Yoon H.S."/>
        </authorList>
    </citation>
    <scope>NUCLEOTIDE SEQUENCE</scope>
</reference>
<comment type="subcellular location">
    <subcellularLocation>
        <location evidence="1">Membrane</location>
    </subcellularLocation>
    <subcellularLocation>
        <location evidence="9">Plastid</location>
        <location evidence="9">Chloroplast thylakoid membrane</location>
        <topology evidence="9">Peripheral membrane protein</topology>
    </subcellularLocation>
</comment>
<dbReference type="InterPro" id="IPR020781">
    <property type="entry name" value="ATPase_OSCP/d_CS"/>
</dbReference>
<dbReference type="PRINTS" id="PR00125">
    <property type="entry name" value="ATPASEDELTA"/>
</dbReference>
<geneLocation type="chloroplast" evidence="10"/>
<sequence length="187" mass="21166">MSSQMLNSKIAEPYAAALLDLAVSTHTLDLVSADINDLFEIFSNNKDLQSYLANPLYSHESKKAVLNKILVPLYFNQNTVKFLMVLVDRNRINLFPSIAEKYLQKVYDFVDIQIVNVKSAFPIEESQEQELISALRKIINAHEIKLVKTIDKSLLGGFQVKFGSYIIDASLKAQLRQLANQLQVSFV</sequence>